<gene>
    <name evidence="3" type="ORF">TAPDE_002226</name>
</gene>
<dbReference type="VEuPathDB" id="FungiDB:TAPDE_002226"/>
<protein>
    <recommendedName>
        <fullName evidence="2">FIST domain-containing protein</fullName>
    </recommendedName>
</protein>
<evidence type="ECO:0000313" key="4">
    <source>
        <dbReference type="Proteomes" id="UP000013776"/>
    </source>
</evidence>
<dbReference type="OrthoDB" id="10251508at2759"/>
<evidence type="ECO:0000256" key="1">
    <source>
        <dbReference type="SAM" id="MobiDB-lite"/>
    </source>
</evidence>
<dbReference type="InterPro" id="IPR013702">
    <property type="entry name" value="FIST_domain_N"/>
</dbReference>
<feature type="region of interest" description="Disordered" evidence="1">
    <location>
        <begin position="338"/>
        <end position="365"/>
    </location>
</feature>
<feature type="compositionally biased region" description="Polar residues" evidence="1">
    <location>
        <begin position="338"/>
        <end position="348"/>
    </location>
</feature>
<accession>R4XFT1</accession>
<sequence length="397" mass="42388">MPSQAIVLISRHYFPTLSAEKLGENVHSLITASLGDDTIDVIGAIVDDVSTEISSAGRKGVSLLLVSEDEQAKIHVFEDTVNRDISLGRAWKSQGDASNEETIDDQWVPSGDWKSLLSGGTTAAPSQSTNIEGHSQVVSAIVVSKSEFSSIDWPAQLFPNASKYGLTPAATPFLTGHPITLMHNRRVLTNGGIALAFTRTQNKAKILHPGLKRLGGPLTVTKAQGNILITLDGQPATYALLERIRSVIQKDLKISKDIQLYGQIHHQSASSSNDGPIPLIKIIAGDPGKGSIALSGGYRVGEGDQIQLHFEDPEARHVVEPVAQNTLGTVISFSTLPPDSNETYSIQEADQDQDREPAATSHAVSDRFVGQSCSGIIAGGPSRTWVHESVGSTIRIS</sequence>
<dbReference type="Proteomes" id="UP000013776">
    <property type="component" value="Unassembled WGS sequence"/>
</dbReference>
<name>R4XFT1_TAPDE</name>
<feature type="domain" description="FIST" evidence="2">
    <location>
        <begin position="181"/>
        <end position="234"/>
    </location>
</feature>
<evidence type="ECO:0000259" key="2">
    <source>
        <dbReference type="Pfam" id="PF08495"/>
    </source>
</evidence>
<keyword evidence="4" id="KW-1185">Reference proteome</keyword>
<dbReference type="AlphaFoldDB" id="R4XFT1"/>
<comment type="caution">
    <text evidence="3">The sequence shown here is derived from an EMBL/GenBank/DDBJ whole genome shotgun (WGS) entry which is preliminary data.</text>
</comment>
<dbReference type="Pfam" id="PF08495">
    <property type="entry name" value="FIST"/>
    <property type="match status" value="1"/>
</dbReference>
<organism evidence="3 4">
    <name type="scientific">Taphrina deformans (strain PYCC 5710 / ATCC 11124 / CBS 356.35 / IMI 108563 / JCM 9778 / NBRC 8474)</name>
    <name type="common">Peach leaf curl fungus</name>
    <name type="synonym">Lalaria deformans</name>
    <dbReference type="NCBI Taxonomy" id="1097556"/>
    <lineage>
        <taxon>Eukaryota</taxon>
        <taxon>Fungi</taxon>
        <taxon>Dikarya</taxon>
        <taxon>Ascomycota</taxon>
        <taxon>Taphrinomycotina</taxon>
        <taxon>Taphrinomycetes</taxon>
        <taxon>Taphrinales</taxon>
        <taxon>Taphrinaceae</taxon>
        <taxon>Taphrina</taxon>
    </lineage>
</organism>
<reference evidence="3 4" key="1">
    <citation type="journal article" date="2013" name="MBio">
        <title>Genome sequencing of the plant pathogen Taphrina deformans, the causal agent of peach leaf curl.</title>
        <authorList>
            <person name="Cisse O.H."/>
            <person name="Almeida J.M.G.C.F."/>
            <person name="Fonseca A."/>
            <person name="Kumar A.A."/>
            <person name="Salojaervi J."/>
            <person name="Overmyer K."/>
            <person name="Hauser P.M."/>
            <person name="Pagni M."/>
        </authorList>
    </citation>
    <scope>NUCLEOTIDE SEQUENCE [LARGE SCALE GENOMIC DNA]</scope>
    <source>
        <strain evidence="4">PYCC 5710 / ATCC 11124 / CBS 356.35 / IMI 108563 / JCM 9778 / NBRC 8474</strain>
    </source>
</reference>
<dbReference type="eggNOG" id="ENOG502S59R">
    <property type="taxonomic scope" value="Eukaryota"/>
</dbReference>
<proteinExistence type="predicted"/>
<dbReference type="EMBL" id="CAHR02000074">
    <property type="protein sequence ID" value="CCG82224.1"/>
    <property type="molecule type" value="Genomic_DNA"/>
</dbReference>
<evidence type="ECO:0000313" key="3">
    <source>
        <dbReference type="EMBL" id="CCG82224.1"/>
    </source>
</evidence>